<evidence type="ECO:0000313" key="2">
    <source>
        <dbReference type="Proteomes" id="UP000887569"/>
    </source>
</evidence>
<protein>
    <submittedName>
        <fullName evidence="3">FHA domain-containing protein</fullName>
    </submittedName>
</protein>
<dbReference type="Proteomes" id="UP000887569">
    <property type="component" value="Unplaced"/>
</dbReference>
<feature type="compositionally biased region" description="Polar residues" evidence="1">
    <location>
        <begin position="61"/>
        <end position="71"/>
    </location>
</feature>
<evidence type="ECO:0000256" key="1">
    <source>
        <dbReference type="SAM" id="MobiDB-lite"/>
    </source>
</evidence>
<keyword evidence="2" id="KW-1185">Reference proteome</keyword>
<reference evidence="3" key="1">
    <citation type="submission" date="2022-11" db="UniProtKB">
        <authorList>
            <consortium name="WormBaseParasite"/>
        </authorList>
    </citation>
    <scope>IDENTIFICATION</scope>
</reference>
<evidence type="ECO:0000313" key="3">
    <source>
        <dbReference type="WBParaSite" id="PgR019_g083_t01"/>
    </source>
</evidence>
<name>A0A915AXK3_PARUN</name>
<accession>A0A915AXK3</accession>
<dbReference type="WBParaSite" id="PgR019_g083_t01">
    <property type="protein sequence ID" value="PgR019_g083_t01"/>
    <property type="gene ID" value="PgR019_g083"/>
</dbReference>
<organism evidence="2 3">
    <name type="scientific">Parascaris univalens</name>
    <name type="common">Nematode worm</name>
    <dbReference type="NCBI Taxonomy" id="6257"/>
    <lineage>
        <taxon>Eukaryota</taxon>
        <taxon>Metazoa</taxon>
        <taxon>Ecdysozoa</taxon>
        <taxon>Nematoda</taxon>
        <taxon>Chromadorea</taxon>
        <taxon>Rhabditida</taxon>
        <taxon>Spirurina</taxon>
        <taxon>Ascaridomorpha</taxon>
        <taxon>Ascaridoidea</taxon>
        <taxon>Ascarididae</taxon>
        <taxon>Parascaris</taxon>
    </lineage>
</organism>
<sequence length="100" mass="10875">SLQRIVDDYPRKIPLSIMMEIPTQLEDTSTHDGDASSIHIAECDSSTHLNELDPSIDINDSDSATFRQPDSSIPLPLHTVTSSKKDAGGDDNTPSMIPNL</sequence>
<feature type="region of interest" description="Disordered" evidence="1">
    <location>
        <begin position="45"/>
        <end position="100"/>
    </location>
</feature>
<dbReference type="AlphaFoldDB" id="A0A915AXK3"/>
<proteinExistence type="predicted"/>